<feature type="compositionally biased region" description="Polar residues" evidence="1">
    <location>
        <begin position="1156"/>
        <end position="1172"/>
    </location>
</feature>
<dbReference type="GO" id="GO:0005634">
    <property type="term" value="C:nucleus"/>
    <property type="evidence" value="ECO:0007669"/>
    <property type="project" value="TreeGrafter"/>
</dbReference>
<dbReference type="InterPro" id="IPR013083">
    <property type="entry name" value="Znf_RING/FYVE/PHD"/>
</dbReference>
<dbReference type="PANTHER" id="PTHR47339">
    <property type="entry name" value="CELL DIVISION CONTROL PROTEIN 24"/>
    <property type="match status" value="1"/>
</dbReference>
<feature type="compositionally biased region" description="Polar residues" evidence="1">
    <location>
        <begin position="1180"/>
        <end position="1190"/>
    </location>
</feature>
<gene>
    <name evidence="5" type="ORF">BCV70DRAFT_205881</name>
</gene>
<dbReference type="CDD" id="cd13246">
    <property type="entry name" value="PH_Scd1"/>
    <property type="match status" value="1"/>
</dbReference>
<feature type="region of interest" description="Disordered" evidence="1">
    <location>
        <begin position="1156"/>
        <end position="1193"/>
    </location>
</feature>
<dbReference type="SUPFAM" id="SSF53300">
    <property type="entry name" value="vWA-like"/>
    <property type="match status" value="1"/>
</dbReference>
<keyword evidence="2" id="KW-0812">Transmembrane</keyword>
<dbReference type="STRING" id="1882483.A0A317XQ19"/>
<dbReference type="GO" id="GO:0031106">
    <property type="term" value="P:septin ring organization"/>
    <property type="evidence" value="ECO:0007669"/>
    <property type="project" value="TreeGrafter"/>
</dbReference>
<feature type="region of interest" description="Disordered" evidence="1">
    <location>
        <begin position="502"/>
        <end position="612"/>
    </location>
</feature>
<evidence type="ECO:0000259" key="4">
    <source>
        <dbReference type="SMART" id="SM00184"/>
    </source>
</evidence>
<feature type="region of interest" description="Disordered" evidence="1">
    <location>
        <begin position="439"/>
        <end position="484"/>
    </location>
</feature>
<name>A0A317XQ19_9BASI</name>
<evidence type="ECO:0000313" key="6">
    <source>
        <dbReference type="Proteomes" id="UP000246740"/>
    </source>
</evidence>
<dbReference type="SUPFAM" id="SSF57850">
    <property type="entry name" value="RING/U-box"/>
    <property type="match status" value="1"/>
</dbReference>
<feature type="compositionally biased region" description="Polar residues" evidence="1">
    <location>
        <begin position="1098"/>
        <end position="1107"/>
    </location>
</feature>
<feature type="compositionally biased region" description="Polar residues" evidence="1">
    <location>
        <begin position="505"/>
        <end position="528"/>
    </location>
</feature>
<dbReference type="InterPro" id="IPR001841">
    <property type="entry name" value="Znf_RING"/>
</dbReference>
<dbReference type="InterPro" id="IPR033511">
    <property type="entry name" value="Cdc24/Scd1_PH_dom"/>
</dbReference>
<dbReference type="GO" id="GO:0005085">
    <property type="term" value="F:guanyl-nucleotide exchange factor activity"/>
    <property type="evidence" value="ECO:0007669"/>
    <property type="project" value="InterPro"/>
</dbReference>
<keyword evidence="6" id="KW-1185">Reference proteome</keyword>
<dbReference type="GO" id="GO:0000935">
    <property type="term" value="C:division septum"/>
    <property type="evidence" value="ECO:0007669"/>
    <property type="project" value="TreeGrafter"/>
</dbReference>
<dbReference type="GO" id="GO:0043332">
    <property type="term" value="C:mating projection tip"/>
    <property type="evidence" value="ECO:0007669"/>
    <property type="project" value="TreeGrafter"/>
</dbReference>
<proteinExistence type="predicted"/>
<evidence type="ECO:0000256" key="2">
    <source>
        <dbReference type="SAM" id="Phobius"/>
    </source>
</evidence>
<evidence type="ECO:0000313" key="5">
    <source>
        <dbReference type="EMBL" id="PWZ00395.1"/>
    </source>
</evidence>
<dbReference type="InterPro" id="IPR011993">
    <property type="entry name" value="PH-like_dom_sf"/>
</dbReference>
<dbReference type="EMBL" id="KZ819192">
    <property type="protein sequence ID" value="PWZ00395.1"/>
    <property type="molecule type" value="Genomic_DNA"/>
</dbReference>
<feature type="domain" description="RING-type" evidence="4">
    <location>
        <begin position="640"/>
        <end position="712"/>
    </location>
</feature>
<evidence type="ECO:0000256" key="3">
    <source>
        <dbReference type="SAM" id="SignalP"/>
    </source>
</evidence>
<dbReference type="Pfam" id="PF15411">
    <property type="entry name" value="PH_10"/>
    <property type="match status" value="1"/>
</dbReference>
<protein>
    <recommendedName>
        <fullName evidence="4">RING-type domain-containing protein</fullName>
    </recommendedName>
</protein>
<keyword evidence="2" id="KW-1133">Transmembrane helix</keyword>
<feature type="region of interest" description="Disordered" evidence="1">
    <location>
        <begin position="1669"/>
        <end position="1693"/>
    </location>
</feature>
<dbReference type="Proteomes" id="UP000246740">
    <property type="component" value="Unassembled WGS sequence"/>
</dbReference>
<accession>A0A317XQ19</accession>
<feature type="region of interest" description="Disordered" evidence="1">
    <location>
        <begin position="723"/>
        <end position="791"/>
    </location>
</feature>
<feature type="chain" id="PRO_5016346190" description="RING-type domain-containing protein" evidence="3">
    <location>
        <begin position="18"/>
        <end position="1775"/>
    </location>
</feature>
<dbReference type="OrthoDB" id="299997at2759"/>
<feature type="compositionally biased region" description="Polar residues" evidence="1">
    <location>
        <begin position="589"/>
        <end position="602"/>
    </location>
</feature>
<feature type="transmembrane region" description="Helical" evidence="2">
    <location>
        <begin position="41"/>
        <end position="63"/>
    </location>
</feature>
<dbReference type="SUPFAM" id="SSF50729">
    <property type="entry name" value="PH domain-like"/>
    <property type="match status" value="1"/>
</dbReference>
<dbReference type="InterPro" id="IPR053026">
    <property type="entry name" value="CDC42_GEF"/>
</dbReference>
<feature type="signal peptide" evidence="3">
    <location>
        <begin position="1"/>
        <end position="17"/>
    </location>
</feature>
<dbReference type="InParanoid" id="A0A317XQ19"/>
<dbReference type="Gene3D" id="3.40.50.410">
    <property type="entry name" value="von Willebrand factor, type A domain"/>
    <property type="match status" value="1"/>
</dbReference>
<dbReference type="SMART" id="SM00184">
    <property type="entry name" value="RING"/>
    <property type="match status" value="1"/>
</dbReference>
<feature type="region of interest" description="Disordered" evidence="1">
    <location>
        <begin position="845"/>
        <end position="890"/>
    </location>
</feature>
<keyword evidence="3" id="KW-0732">Signal</keyword>
<keyword evidence="2" id="KW-0472">Membrane</keyword>
<feature type="compositionally biased region" description="Basic and acidic residues" evidence="1">
    <location>
        <begin position="855"/>
        <end position="870"/>
    </location>
</feature>
<dbReference type="Gene3D" id="3.30.40.10">
    <property type="entry name" value="Zinc/RING finger domain, C3HC4 (zinc finger)"/>
    <property type="match status" value="1"/>
</dbReference>
<sequence>MARSAALLALSANLVTCCPSLSKSPSVLRESHFILCTLPLIGYTYFIICFAFGLSHLVGGWSADKHYRCSIIRGLSASPRFPRPSCSYCAAFLRTDLAGLPLDALVARCHPPSSHTAGTAQQFLLLFMPADKSGCSDLLSSSVQQSESPCRTAPRHELWPIGLETCSQETHRADTPTNGRAERPCRVREYIVAPVGFGKVLDHKWRRSQSLGKLKRVLNSPRLAAIRHRIEQNRSDDIRNSELVSSSGRRTVPPRFDLISAFQPAPTTGLFPVSAKYEGHRSQPPGASFASRSGFAVVEQAYSIRFSRYQPIITEALCVGDSIRSAFLHTSKQVLPVESDTTRRLAAPLAARPPDERNHSTRQNLVSSTSLPPILACFGVNVVLTDSQTLFFLTLHLVISASSLRPLLHRLAIHSKQAKRELDIGFAKNFLPPAFRDKRQFKHRSPSPMGLFDVGSFRSKKSPGTRDPPASQLNGSNFEDTRLAGRVGPGYDARFAASSRSLSATTHSNRQLNGAKTLQPQRSVSGLSDKNAARQSKLERMMGAGIPEVQVVSSRDRRMPSGLATPPSPGSQIHHIHNHHHSQQHPHQTNSLSRNSTMSRNPAPNEGGDFASSYSRSYSTDLHHSAGAATTFTEMAEVDCPVCLEPLSYRLAGEKPHVVPACGHALHNACFTAIYGPPEAILAAQNPGGRIKGAGSATPGVNAGPPGMCGVCRKPITLKQDDVSSKSHKLAGIPAANGTDDAATIRSGSFQEGPVPQAHEDDPLQLTLGGNAKGRTSSSAASFHSSSSNTYTVPTLRAKPEFHTIYCKPARKDPTKVNVVSVLTIEVPSRRSPIELRDHTLGTISDEFAEDEYDTDRRDEEDSYSDDLKRSGPGYEPNGAHEDVVKSPGVPLVSMPDTQIGFTEQGDRQNVMARAASPDEPGFSFGATPAGLPATDPNRAVLADLQNRVTDWKGHSIEHFGPLVLHDLLDIRQDSVVREFHVYLFEEALLCVTEEKKKGLGRFITPPSSGGVAESGAAPAPLSVSGSKPALKLKGRIYLRHIRRVLDSSAAGEHMLSIIMDDENLDQFVLSFHNVATLSVWKSRLTSLIEGPKASPLMQETSGSETSPRAAVQTARPNQTSPGPFGGPANGFHASGLAGPHPASMMRVHSATASVLSGKSAGSQPTVLSPAQQRFHRRLSNVSSQPSHGSGYSRASMIGAPTAAETVPFYQQWSSSGGLDPRLAPPSMLPHTPLDLVLMISVPAVLPEHISGSISSSAALKLRLIRSTLDFIIHNLGPQDRISLVAFTAGLDGDVKRTGLLNPRRETSRAMLEEFVHNLGRPWDGDDLDPFRVDLSKLGGSGDRVDSVTAVNVGLDVVLGRKAKHGVTGMLLINDMPDGPKRNQMDLVMARAEAANVAIHCFGYGKTHDPSSLWLISNHTRGSYTFVREWYQLRECLAGCIGSLMSVALTDVKIHIGVPEDNHFRIRKIAGLPGAIVSASGKDVDIDVGEIRFGEAKDLLVELELDLSSLLPKLTASRSETKTMGLGGTIEEGSATDDFMQRMGIQDLSLADSDGIDGYMDQLVEEVGVFEADASFKDPATGTSTSRLASPGVLTLEIDTHGTDPLSSGPAGLAAVVADPTVTRRRLEVLVSEMMTRSLLLISRKNHTQALKVMTETRRIIDTVVQALNGPGGHNKRRSVITHRSNQRKQREAASRRTTLSLMAMLSDLDVLCDGLEQQHRPTFERDGRNFGAQQAMILRDQKAWTTRSDTEYLNFKDDNAAAFTAWSASFASSR</sequence>
<organism evidence="5 6">
    <name type="scientific">Testicularia cyperi</name>
    <dbReference type="NCBI Taxonomy" id="1882483"/>
    <lineage>
        <taxon>Eukaryota</taxon>
        <taxon>Fungi</taxon>
        <taxon>Dikarya</taxon>
        <taxon>Basidiomycota</taxon>
        <taxon>Ustilaginomycotina</taxon>
        <taxon>Ustilaginomycetes</taxon>
        <taxon>Ustilaginales</taxon>
        <taxon>Anthracoideaceae</taxon>
        <taxon>Testicularia</taxon>
    </lineage>
</organism>
<dbReference type="GO" id="GO:0030010">
    <property type="term" value="P:establishment of cell polarity"/>
    <property type="evidence" value="ECO:0007669"/>
    <property type="project" value="TreeGrafter"/>
</dbReference>
<feature type="compositionally biased region" description="Low complexity" evidence="1">
    <location>
        <begin position="777"/>
        <end position="788"/>
    </location>
</feature>
<dbReference type="PANTHER" id="PTHR47339:SF1">
    <property type="entry name" value="CELL DIVISION CONTROL PROTEIN 24"/>
    <property type="match status" value="1"/>
</dbReference>
<reference evidence="5 6" key="1">
    <citation type="journal article" date="2018" name="Mol. Biol. Evol.">
        <title>Broad Genomic Sampling Reveals a Smut Pathogenic Ancestry of the Fungal Clade Ustilaginomycotina.</title>
        <authorList>
            <person name="Kijpornyongpan T."/>
            <person name="Mondo S.J."/>
            <person name="Barry K."/>
            <person name="Sandor L."/>
            <person name="Lee J."/>
            <person name="Lipzen A."/>
            <person name="Pangilinan J."/>
            <person name="LaButti K."/>
            <person name="Hainaut M."/>
            <person name="Henrissat B."/>
            <person name="Grigoriev I.V."/>
            <person name="Spatafora J.W."/>
            <person name="Aime M.C."/>
        </authorList>
    </citation>
    <scope>NUCLEOTIDE SEQUENCE [LARGE SCALE GENOMIC DNA]</scope>
    <source>
        <strain evidence="5 6">MCA 3645</strain>
    </source>
</reference>
<evidence type="ECO:0000256" key="1">
    <source>
        <dbReference type="SAM" id="MobiDB-lite"/>
    </source>
</evidence>
<dbReference type="InterPro" id="IPR036465">
    <property type="entry name" value="vWFA_dom_sf"/>
</dbReference>
<feature type="compositionally biased region" description="Basic residues" evidence="1">
    <location>
        <begin position="574"/>
        <end position="584"/>
    </location>
</feature>
<dbReference type="GO" id="GO:0005737">
    <property type="term" value="C:cytoplasm"/>
    <property type="evidence" value="ECO:0007669"/>
    <property type="project" value="TreeGrafter"/>
</dbReference>
<feature type="region of interest" description="Disordered" evidence="1">
    <location>
        <begin position="1093"/>
        <end position="1143"/>
    </location>
</feature>
<dbReference type="Gene3D" id="2.30.29.30">
    <property type="entry name" value="Pleckstrin-homology domain (PH domain)/Phosphotyrosine-binding domain (PTB)"/>
    <property type="match status" value="1"/>
</dbReference>
<feature type="compositionally biased region" description="Basic residues" evidence="1">
    <location>
        <begin position="1674"/>
        <end position="1688"/>
    </location>
</feature>